<evidence type="ECO:0000313" key="2">
    <source>
        <dbReference type="Proteomes" id="UP000625711"/>
    </source>
</evidence>
<gene>
    <name evidence="1" type="ORF">GWI33_011102</name>
</gene>
<proteinExistence type="predicted"/>
<comment type="caution">
    <text evidence="1">The sequence shown here is derived from an EMBL/GenBank/DDBJ whole genome shotgun (WGS) entry which is preliminary data.</text>
</comment>
<name>A0A834IQ76_RHYFE</name>
<dbReference type="AlphaFoldDB" id="A0A834IQ76"/>
<organism evidence="1 2">
    <name type="scientific">Rhynchophorus ferrugineus</name>
    <name type="common">Red palm weevil</name>
    <name type="synonym">Curculio ferrugineus</name>
    <dbReference type="NCBI Taxonomy" id="354439"/>
    <lineage>
        <taxon>Eukaryota</taxon>
        <taxon>Metazoa</taxon>
        <taxon>Ecdysozoa</taxon>
        <taxon>Arthropoda</taxon>
        <taxon>Hexapoda</taxon>
        <taxon>Insecta</taxon>
        <taxon>Pterygota</taxon>
        <taxon>Neoptera</taxon>
        <taxon>Endopterygota</taxon>
        <taxon>Coleoptera</taxon>
        <taxon>Polyphaga</taxon>
        <taxon>Cucujiformia</taxon>
        <taxon>Curculionidae</taxon>
        <taxon>Dryophthorinae</taxon>
        <taxon>Rhynchophorus</taxon>
    </lineage>
</organism>
<dbReference type="Proteomes" id="UP000625711">
    <property type="component" value="Unassembled WGS sequence"/>
</dbReference>
<protein>
    <submittedName>
        <fullName evidence="1">Uncharacterized protein</fullName>
    </submittedName>
</protein>
<sequence length="204" mass="22098">MCERRTRERCDTTGEESDHSKCAWAFLPHPSQAASIGFARSFLTLRVAGTLDPPVPLFFGRGSPPGDRGEASARPYIARSLRGLMLKPPPPYAVPRPHTVACPGSPIPAAPSRLLLPFPNKMLSLTPPRSRPRSTSNSFVISKVRASLECERNRNHPLYAFCLIRDISQDGVGQTDGEGRGGARSTLVGVQYAAGRLDLIPKGI</sequence>
<keyword evidence="2" id="KW-1185">Reference proteome</keyword>
<dbReference type="EMBL" id="JAACXV010000057">
    <property type="protein sequence ID" value="KAF7285309.1"/>
    <property type="molecule type" value="Genomic_DNA"/>
</dbReference>
<evidence type="ECO:0000313" key="1">
    <source>
        <dbReference type="EMBL" id="KAF7285309.1"/>
    </source>
</evidence>
<reference evidence="1" key="1">
    <citation type="submission" date="2020-08" db="EMBL/GenBank/DDBJ databases">
        <title>Genome sequencing and assembly of the red palm weevil Rhynchophorus ferrugineus.</title>
        <authorList>
            <person name="Dias G.B."/>
            <person name="Bergman C.M."/>
            <person name="Manee M."/>
        </authorList>
    </citation>
    <scope>NUCLEOTIDE SEQUENCE</scope>
    <source>
        <strain evidence="1">AA-2017</strain>
        <tissue evidence="1">Whole larva</tissue>
    </source>
</reference>
<accession>A0A834IQ76</accession>